<dbReference type="PANTHER" id="PTHR38116">
    <property type="entry name" value="CHROMOSOME 7, WHOLE GENOME SHOTGUN SEQUENCE"/>
    <property type="match status" value="1"/>
</dbReference>
<dbReference type="AlphaFoldDB" id="A0A9P4VPI2"/>
<reference evidence="1" key="1">
    <citation type="journal article" date="2020" name="Stud. Mycol.">
        <title>101 Dothideomycetes genomes: a test case for predicting lifestyles and emergence of pathogens.</title>
        <authorList>
            <person name="Haridas S."/>
            <person name="Albert R."/>
            <person name="Binder M."/>
            <person name="Bloem J."/>
            <person name="Labutti K."/>
            <person name="Salamov A."/>
            <person name="Andreopoulos B."/>
            <person name="Baker S."/>
            <person name="Barry K."/>
            <person name="Bills G."/>
            <person name="Bluhm B."/>
            <person name="Cannon C."/>
            <person name="Castanera R."/>
            <person name="Culley D."/>
            <person name="Daum C."/>
            <person name="Ezra D."/>
            <person name="Gonzalez J."/>
            <person name="Henrissat B."/>
            <person name="Kuo A."/>
            <person name="Liang C."/>
            <person name="Lipzen A."/>
            <person name="Lutzoni F."/>
            <person name="Magnuson J."/>
            <person name="Mondo S."/>
            <person name="Nolan M."/>
            <person name="Ohm R."/>
            <person name="Pangilinan J."/>
            <person name="Park H.-J."/>
            <person name="Ramirez L."/>
            <person name="Alfaro M."/>
            <person name="Sun H."/>
            <person name="Tritt A."/>
            <person name="Yoshinaga Y."/>
            <person name="Zwiers L.-H."/>
            <person name="Turgeon B."/>
            <person name="Goodwin S."/>
            <person name="Spatafora J."/>
            <person name="Crous P."/>
            <person name="Grigoriev I."/>
        </authorList>
    </citation>
    <scope>NUCLEOTIDE SEQUENCE</scope>
    <source>
        <strain evidence="1">CBS 101060</strain>
    </source>
</reference>
<dbReference type="InterPro" id="IPR021833">
    <property type="entry name" value="DUF3425"/>
</dbReference>
<protein>
    <submittedName>
        <fullName evidence="1">Uncharacterized protein</fullName>
    </submittedName>
</protein>
<proteinExistence type="predicted"/>
<keyword evidence="2" id="KW-1185">Reference proteome</keyword>
<accession>A0A9P4VPI2</accession>
<comment type="caution">
    <text evidence="1">The sequence shown here is derived from an EMBL/GenBank/DDBJ whole genome shotgun (WGS) entry which is preliminary data.</text>
</comment>
<organism evidence="1 2">
    <name type="scientific">Patellaria atrata CBS 101060</name>
    <dbReference type="NCBI Taxonomy" id="1346257"/>
    <lineage>
        <taxon>Eukaryota</taxon>
        <taxon>Fungi</taxon>
        <taxon>Dikarya</taxon>
        <taxon>Ascomycota</taxon>
        <taxon>Pezizomycotina</taxon>
        <taxon>Dothideomycetes</taxon>
        <taxon>Dothideomycetes incertae sedis</taxon>
        <taxon>Patellariales</taxon>
        <taxon>Patellariaceae</taxon>
        <taxon>Patellaria</taxon>
    </lineage>
</organism>
<evidence type="ECO:0000313" key="1">
    <source>
        <dbReference type="EMBL" id="KAF2840866.1"/>
    </source>
</evidence>
<evidence type="ECO:0000313" key="2">
    <source>
        <dbReference type="Proteomes" id="UP000799429"/>
    </source>
</evidence>
<dbReference type="Proteomes" id="UP000799429">
    <property type="component" value="Unassembled WGS sequence"/>
</dbReference>
<dbReference type="PANTHER" id="PTHR38116:SF1">
    <property type="entry name" value="BZIP DOMAIN-CONTAINING PROTEIN"/>
    <property type="match status" value="1"/>
</dbReference>
<dbReference type="OrthoDB" id="2245989at2759"/>
<dbReference type="Pfam" id="PF11905">
    <property type="entry name" value="DUF3425"/>
    <property type="match status" value="1"/>
</dbReference>
<gene>
    <name evidence="1" type="ORF">M501DRAFT_1023221</name>
</gene>
<name>A0A9P4VPI2_9PEZI</name>
<sequence length="263" mass="30190">MSKHHTESHIQLREMPQLAEAVDKEDNWTGITDAALRRKRQNRLNIRAYHRQAVVHFPASAVHNFSRTGEPFLLVDPNQTRFNRIIFPLSSDHLITLLQFNALRGSLFNRELLCRLEPTVTPSNDACSSAALHVLPSLDPSSVKCLPPSLHPTTLQRTIPHESWFDIIPDPVFRDNLLRSLGMFDESQLWSDTIGGLFDGFPVSEIEQRGIILWSEPWHANGWEVSEGFWQKWSWALKGCKEILDATNRWGRERGDPPLLFEI</sequence>
<dbReference type="EMBL" id="MU006092">
    <property type="protein sequence ID" value="KAF2840866.1"/>
    <property type="molecule type" value="Genomic_DNA"/>
</dbReference>